<dbReference type="GO" id="GO:0005524">
    <property type="term" value="F:ATP binding"/>
    <property type="evidence" value="ECO:0007669"/>
    <property type="project" value="UniProtKB-KW"/>
</dbReference>
<dbReference type="PANTHER" id="PTHR43566">
    <property type="entry name" value="CONSERVED PROTEIN"/>
    <property type="match status" value="1"/>
</dbReference>
<dbReference type="Proteomes" id="UP000478417">
    <property type="component" value="Unassembled WGS sequence"/>
</dbReference>
<organism evidence="3 4">
    <name type="scientific">Oceanipulchritudo coccoides</name>
    <dbReference type="NCBI Taxonomy" id="2706888"/>
    <lineage>
        <taxon>Bacteria</taxon>
        <taxon>Pseudomonadati</taxon>
        <taxon>Verrucomicrobiota</taxon>
        <taxon>Opitutia</taxon>
        <taxon>Puniceicoccales</taxon>
        <taxon>Oceanipulchritudinaceae</taxon>
        <taxon>Oceanipulchritudo</taxon>
    </lineage>
</organism>
<feature type="domain" description="AAA" evidence="1">
    <location>
        <begin position="22"/>
        <end position="141"/>
    </location>
</feature>
<keyword evidence="3" id="KW-0067">ATP-binding</keyword>
<dbReference type="AlphaFoldDB" id="A0A6B2M6X8"/>
<comment type="caution">
    <text evidence="3">The sequence shown here is derived from an EMBL/GenBank/DDBJ whole genome shotgun (WGS) entry which is preliminary data.</text>
</comment>
<keyword evidence="3" id="KW-0547">Nucleotide-binding</keyword>
<evidence type="ECO:0000313" key="4">
    <source>
        <dbReference type="Proteomes" id="UP000478417"/>
    </source>
</evidence>
<dbReference type="InterPro" id="IPR027417">
    <property type="entry name" value="P-loop_NTPase"/>
</dbReference>
<sequence length="413" mass="46696">MPENALYPRFLKDRLEEALKDTPVVLIHGPRQCGKTTLAKMQGAELGYDYFSFDDDGLKEAAAEDPQGFVGNLPEKVILDEVQRTPELFSAIKLLVDRDRKPGRFILTGSANILTIPKLSDSLAGRMEILRLWPLSQSEMLGSKPGFIEKLFTADFKIESTKRMGIELAEKIVGGGFPAALARQTERRRENWYRDYTDTLIQRDIQDLARIQHLEALPKLVQLLAGQSAQLLNISKLASPFEISNPTIKEYVTLLKRLFLVDELQPWFSNRMSRLVKSPKIHLGDTGLACSLLGLDADSLMEERSMFGQLLESFVYQELRKLASWHEERLDFFHLRGKDGMEVDFVLERKGREIAGIEVKASATAKSSDFYGLRKLQQALGKRFKCGIVLYDGETVIPFGGQLFAIPISLLWK</sequence>
<dbReference type="EMBL" id="JAAGNX010000003">
    <property type="protein sequence ID" value="NDV63400.1"/>
    <property type="molecule type" value="Genomic_DNA"/>
</dbReference>
<dbReference type="SUPFAM" id="SSF52540">
    <property type="entry name" value="P-loop containing nucleoside triphosphate hydrolases"/>
    <property type="match status" value="1"/>
</dbReference>
<evidence type="ECO:0000313" key="3">
    <source>
        <dbReference type="EMBL" id="NDV63400.1"/>
    </source>
</evidence>
<keyword evidence="4" id="KW-1185">Reference proteome</keyword>
<dbReference type="PANTHER" id="PTHR43566:SF2">
    <property type="entry name" value="DUF4143 DOMAIN-CONTAINING PROTEIN"/>
    <property type="match status" value="1"/>
</dbReference>
<reference evidence="3 4" key="1">
    <citation type="submission" date="2020-02" db="EMBL/GenBank/DDBJ databases">
        <title>Albibacoteraceae fam. nov., the first described family within the subdivision 4 Verrucomicrobia.</title>
        <authorList>
            <person name="Xi F."/>
        </authorList>
    </citation>
    <scope>NUCLEOTIDE SEQUENCE [LARGE SCALE GENOMIC DNA]</scope>
    <source>
        <strain evidence="3 4">CK1056</strain>
    </source>
</reference>
<feature type="domain" description="DUF4143" evidence="2">
    <location>
        <begin position="202"/>
        <end position="362"/>
    </location>
</feature>
<dbReference type="RefSeq" id="WP_163966923.1">
    <property type="nucleotide sequence ID" value="NZ_JAAGNX010000003.1"/>
</dbReference>
<dbReference type="InterPro" id="IPR025420">
    <property type="entry name" value="DUF4143"/>
</dbReference>
<evidence type="ECO:0000259" key="2">
    <source>
        <dbReference type="Pfam" id="PF13635"/>
    </source>
</evidence>
<name>A0A6B2M6X8_9BACT</name>
<proteinExistence type="predicted"/>
<dbReference type="Gene3D" id="3.40.50.300">
    <property type="entry name" value="P-loop containing nucleotide triphosphate hydrolases"/>
    <property type="match status" value="1"/>
</dbReference>
<dbReference type="Pfam" id="PF13173">
    <property type="entry name" value="AAA_14"/>
    <property type="match status" value="1"/>
</dbReference>
<gene>
    <name evidence="3" type="ORF">G0Q06_13120</name>
</gene>
<accession>A0A6B2M6X8</accession>
<protein>
    <submittedName>
        <fullName evidence="3">ATP-binding protein</fullName>
    </submittedName>
</protein>
<dbReference type="Pfam" id="PF13635">
    <property type="entry name" value="DUF4143"/>
    <property type="match status" value="1"/>
</dbReference>
<evidence type="ECO:0000259" key="1">
    <source>
        <dbReference type="Pfam" id="PF13173"/>
    </source>
</evidence>
<dbReference type="InterPro" id="IPR041682">
    <property type="entry name" value="AAA_14"/>
</dbReference>